<dbReference type="OrthoDB" id="5877785at2"/>
<name>A0A4Y8W837_9VIBR</name>
<dbReference type="AlphaFoldDB" id="A0A4Y8W837"/>
<protein>
    <recommendedName>
        <fullName evidence="3">Restriction endonuclease type IV Mrr domain-containing protein</fullName>
    </recommendedName>
</protein>
<sequence>MRIPMLTENDVIKFVCKQLEKEGFEISQQLNTSQVGIDIIAQSKSGSQCYVEAKGATSSKSWSSRFDKGFSKSQVKTHIGVALVAAFKVKDTYPEHESIIAIPNNDSHRQMVQSMRGPIKASGIRVWLISNDGRVDKFI</sequence>
<organism evidence="1 2">
    <name type="scientific">Vibrio ouci</name>
    <dbReference type="NCBI Taxonomy" id="2499078"/>
    <lineage>
        <taxon>Bacteria</taxon>
        <taxon>Pseudomonadati</taxon>
        <taxon>Pseudomonadota</taxon>
        <taxon>Gammaproteobacteria</taxon>
        <taxon>Vibrionales</taxon>
        <taxon>Vibrionaceae</taxon>
        <taxon>Vibrio</taxon>
    </lineage>
</organism>
<dbReference type="Proteomes" id="UP000297753">
    <property type="component" value="Unassembled WGS sequence"/>
</dbReference>
<dbReference type="EMBL" id="SATR01000131">
    <property type="protein sequence ID" value="TFH89069.1"/>
    <property type="molecule type" value="Genomic_DNA"/>
</dbReference>
<evidence type="ECO:0000313" key="2">
    <source>
        <dbReference type="Proteomes" id="UP000297753"/>
    </source>
</evidence>
<evidence type="ECO:0008006" key="3">
    <source>
        <dbReference type="Google" id="ProtNLM"/>
    </source>
</evidence>
<gene>
    <name evidence="1" type="ORF">ELS82_24280</name>
</gene>
<keyword evidence="2" id="KW-1185">Reference proteome</keyword>
<reference evidence="1 2" key="1">
    <citation type="submission" date="2019-01" db="EMBL/GenBank/DDBJ databases">
        <title>Vibrio BEI176 sp. nov, a marine bacterium isolated from China: eastern marignal seas.</title>
        <authorList>
            <person name="Li B."/>
        </authorList>
    </citation>
    <scope>NUCLEOTIDE SEQUENCE [LARGE SCALE GENOMIC DNA]</scope>
    <source>
        <strain evidence="1 2">BEI176</strain>
    </source>
</reference>
<proteinExistence type="predicted"/>
<evidence type="ECO:0000313" key="1">
    <source>
        <dbReference type="EMBL" id="TFH89069.1"/>
    </source>
</evidence>
<comment type="caution">
    <text evidence="1">The sequence shown here is derived from an EMBL/GenBank/DDBJ whole genome shotgun (WGS) entry which is preliminary data.</text>
</comment>
<accession>A0A4Y8W837</accession>